<reference evidence="3" key="1">
    <citation type="submission" date="2015-11" db="EMBL/GenBank/DDBJ databases">
        <title>De novo transcriptome assembly of four potential Pierce s Disease insect vectors from Arizona vineyards.</title>
        <authorList>
            <person name="Tassone E.E."/>
        </authorList>
    </citation>
    <scope>NUCLEOTIDE SEQUENCE</scope>
</reference>
<dbReference type="InterPro" id="IPR050863">
    <property type="entry name" value="CenT-Element_Derived"/>
</dbReference>
<organism evidence="3">
    <name type="scientific">Cuerna arida</name>
    <dbReference type="NCBI Taxonomy" id="1464854"/>
    <lineage>
        <taxon>Eukaryota</taxon>
        <taxon>Metazoa</taxon>
        <taxon>Ecdysozoa</taxon>
        <taxon>Arthropoda</taxon>
        <taxon>Hexapoda</taxon>
        <taxon>Insecta</taxon>
        <taxon>Pterygota</taxon>
        <taxon>Neoptera</taxon>
        <taxon>Paraneoptera</taxon>
        <taxon>Hemiptera</taxon>
        <taxon>Auchenorrhyncha</taxon>
        <taxon>Membracoidea</taxon>
        <taxon>Cicadellidae</taxon>
        <taxon>Cicadellinae</taxon>
        <taxon>Proconiini</taxon>
        <taxon>Cuerna</taxon>
    </lineage>
</organism>
<evidence type="ECO:0000259" key="2">
    <source>
        <dbReference type="Pfam" id="PF03184"/>
    </source>
</evidence>
<gene>
    <name evidence="3" type="ORF">g.1296</name>
</gene>
<accession>A0A1B6EQH4</accession>
<sequence>MSETIFKEWFFNQFVPEVERFLKSKNLPRKAILIMDNATTHPDTNFLTDKGIKAIFLPPNVTSLVQPMDQGVLAALKKRYRRKLLSSLILAMDEGHELLAKLKQIDLLDVIGYISQCWNELEPITLVRSWRKLLDHSGNEFDPQEESESSDLVSVMKQIPGCEDSVEEDVREWMDLDGASEPLGEDEIIADVRAQGGEKEEDDSEDDTQTSQEDM</sequence>
<feature type="non-terminal residue" evidence="3">
    <location>
        <position position="215"/>
    </location>
</feature>
<dbReference type="InterPro" id="IPR004875">
    <property type="entry name" value="DDE_SF_endonuclease_dom"/>
</dbReference>
<proteinExistence type="predicted"/>
<feature type="domain" description="DDE-1" evidence="2">
    <location>
        <begin position="1"/>
        <end position="130"/>
    </location>
</feature>
<protein>
    <recommendedName>
        <fullName evidence="2">DDE-1 domain-containing protein</fullName>
    </recommendedName>
</protein>
<dbReference type="AlphaFoldDB" id="A0A1B6EQH4"/>
<feature type="region of interest" description="Disordered" evidence="1">
    <location>
        <begin position="174"/>
        <end position="215"/>
    </location>
</feature>
<evidence type="ECO:0000256" key="1">
    <source>
        <dbReference type="SAM" id="MobiDB-lite"/>
    </source>
</evidence>
<dbReference type="PANTHER" id="PTHR19303">
    <property type="entry name" value="TRANSPOSON"/>
    <property type="match status" value="1"/>
</dbReference>
<dbReference type="GO" id="GO:0005634">
    <property type="term" value="C:nucleus"/>
    <property type="evidence" value="ECO:0007669"/>
    <property type="project" value="TreeGrafter"/>
</dbReference>
<dbReference type="InterPro" id="IPR036397">
    <property type="entry name" value="RNaseH_sf"/>
</dbReference>
<dbReference type="EMBL" id="GECZ01029575">
    <property type="protein sequence ID" value="JAS40194.1"/>
    <property type="molecule type" value="Transcribed_RNA"/>
</dbReference>
<dbReference type="GO" id="GO:0003677">
    <property type="term" value="F:DNA binding"/>
    <property type="evidence" value="ECO:0007669"/>
    <property type="project" value="TreeGrafter"/>
</dbReference>
<dbReference type="Pfam" id="PF03184">
    <property type="entry name" value="DDE_1"/>
    <property type="match status" value="1"/>
</dbReference>
<feature type="compositionally biased region" description="Acidic residues" evidence="1">
    <location>
        <begin position="199"/>
        <end position="215"/>
    </location>
</feature>
<dbReference type="PANTHER" id="PTHR19303:SF16">
    <property type="entry name" value="JERKY PROTEIN HOMOLOG-LIKE"/>
    <property type="match status" value="1"/>
</dbReference>
<evidence type="ECO:0000313" key="3">
    <source>
        <dbReference type="EMBL" id="JAS40194.1"/>
    </source>
</evidence>
<name>A0A1B6EQH4_9HEMI</name>
<dbReference type="Gene3D" id="3.30.420.10">
    <property type="entry name" value="Ribonuclease H-like superfamily/Ribonuclease H"/>
    <property type="match status" value="1"/>
</dbReference>